<sequence length="68" mass="7605">MVKKTHSRKPRKKGHHASVTETEAKKNHCNCGCVHKKQSILLLLGKQAANMLFNFIFQAAIKGALHLL</sequence>
<protein>
    <submittedName>
        <fullName evidence="2">Uncharacterized protein</fullName>
    </submittedName>
</protein>
<evidence type="ECO:0000313" key="3">
    <source>
        <dbReference type="Proteomes" id="UP000249547"/>
    </source>
</evidence>
<feature type="compositionally biased region" description="Basic residues" evidence="1">
    <location>
        <begin position="1"/>
        <end position="16"/>
    </location>
</feature>
<feature type="region of interest" description="Disordered" evidence="1">
    <location>
        <begin position="1"/>
        <end position="23"/>
    </location>
</feature>
<keyword evidence="3" id="KW-1185">Reference proteome</keyword>
<proteinExistence type="predicted"/>
<organism evidence="2 3">
    <name type="scientific">Chitinophaga skermanii</name>
    <dbReference type="NCBI Taxonomy" id="331697"/>
    <lineage>
        <taxon>Bacteria</taxon>
        <taxon>Pseudomonadati</taxon>
        <taxon>Bacteroidota</taxon>
        <taxon>Chitinophagia</taxon>
        <taxon>Chitinophagales</taxon>
        <taxon>Chitinophagaceae</taxon>
        <taxon>Chitinophaga</taxon>
    </lineage>
</organism>
<comment type="caution">
    <text evidence="2">The sequence shown here is derived from an EMBL/GenBank/DDBJ whole genome shotgun (WGS) entry which is preliminary data.</text>
</comment>
<dbReference type="AlphaFoldDB" id="A0A327QB74"/>
<dbReference type="Proteomes" id="UP000249547">
    <property type="component" value="Unassembled WGS sequence"/>
</dbReference>
<gene>
    <name evidence="2" type="ORF">LX64_04159</name>
</gene>
<evidence type="ECO:0000256" key="1">
    <source>
        <dbReference type="SAM" id="MobiDB-lite"/>
    </source>
</evidence>
<evidence type="ECO:0000313" key="2">
    <source>
        <dbReference type="EMBL" id="RAJ00453.1"/>
    </source>
</evidence>
<reference evidence="2 3" key="1">
    <citation type="submission" date="2018-06" db="EMBL/GenBank/DDBJ databases">
        <title>Genomic Encyclopedia of Archaeal and Bacterial Type Strains, Phase II (KMG-II): from individual species to whole genera.</title>
        <authorList>
            <person name="Goeker M."/>
        </authorList>
    </citation>
    <scope>NUCLEOTIDE SEQUENCE [LARGE SCALE GENOMIC DNA]</scope>
    <source>
        <strain evidence="2 3">DSM 23857</strain>
    </source>
</reference>
<dbReference type="EMBL" id="QLLL01000008">
    <property type="protein sequence ID" value="RAJ00453.1"/>
    <property type="molecule type" value="Genomic_DNA"/>
</dbReference>
<name>A0A327QB74_9BACT</name>
<accession>A0A327QB74</accession>